<keyword evidence="3" id="KW-1185">Reference proteome</keyword>
<dbReference type="InterPro" id="IPR027417">
    <property type="entry name" value="P-loop_NTPase"/>
</dbReference>
<dbReference type="SUPFAM" id="SSF52540">
    <property type="entry name" value="P-loop containing nucleoside triphosphate hydrolases"/>
    <property type="match status" value="1"/>
</dbReference>
<feature type="domain" description="TraD/TraG TraM recognition site" evidence="1">
    <location>
        <begin position="308"/>
        <end position="405"/>
    </location>
</feature>
<sequence>MFFRKRQSDIFHDLDLGTKSLCDHTLAVGGSGSGKSSLLKVLLTDALRRTCQGRPIGCVWSCVKNDEADAAIRIISAASAEGRLLHLVPGQFTCNVLSYELNDRPGGSPITATILLERLNKLMTRSNGERGEAYWQNLFSRLLEYSITICWLAKRREVCLADVFCFCASTPSSFEQLSSEAFRNKSVCLKMLRQAEMNLVSDAERRQYELAATFICNELILIGSKGRGSALTQVMAILSPFMRSPLYETVNTPGPSSFTPGMALKGSCVVLDFPLLTHQTGGLLFTSLMNILVCEAALRQTDPSNLTLLVRDELPAILADPDFEVFVQSLARSHLLGFVSSGQSLAQFRAAMGGGADAAERLHAILANYSQKFLMATPCKDTAAYFSEAWGEHIEETVTVSERTEEIEKLNLMDIIFGSHFTYSVGESRVRRCPVEAFLSLRRGGGANRRLVDCFYTQAGRTFGRNGSPFRVYTFEQR</sequence>
<evidence type="ECO:0000313" key="2">
    <source>
        <dbReference type="EMBL" id="TWT35175.1"/>
    </source>
</evidence>
<dbReference type="OrthoDB" id="250971at2"/>
<dbReference type="EMBL" id="SIHJ01000001">
    <property type="protein sequence ID" value="TWT35175.1"/>
    <property type="molecule type" value="Genomic_DNA"/>
</dbReference>
<protein>
    <submittedName>
        <fullName evidence="2">AAA-like domain protein</fullName>
    </submittedName>
</protein>
<dbReference type="Pfam" id="PF12696">
    <property type="entry name" value="TraG-D_C"/>
    <property type="match status" value="1"/>
</dbReference>
<comment type="caution">
    <text evidence="2">The sequence shown here is derived from an EMBL/GenBank/DDBJ whole genome shotgun (WGS) entry which is preliminary data.</text>
</comment>
<organism evidence="2 3">
    <name type="scientific">Posidoniimonas corsicana</name>
    <dbReference type="NCBI Taxonomy" id="1938618"/>
    <lineage>
        <taxon>Bacteria</taxon>
        <taxon>Pseudomonadati</taxon>
        <taxon>Planctomycetota</taxon>
        <taxon>Planctomycetia</taxon>
        <taxon>Pirellulales</taxon>
        <taxon>Lacipirellulaceae</taxon>
        <taxon>Posidoniimonas</taxon>
    </lineage>
</organism>
<dbReference type="AlphaFoldDB" id="A0A5C5VC19"/>
<evidence type="ECO:0000313" key="3">
    <source>
        <dbReference type="Proteomes" id="UP000316714"/>
    </source>
</evidence>
<proteinExistence type="predicted"/>
<accession>A0A5C5VC19</accession>
<name>A0A5C5VC19_9BACT</name>
<dbReference type="Proteomes" id="UP000316714">
    <property type="component" value="Unassembled WGS sequence"/>
</dbReference>
<gene>
    <name evidence="2" type="ORF">KOR34_00630</name>
</gene>
<dbReference type="RefSeq" id="WP_146561148.1">
    <property type="nucleotide sequence ID" value="NZ_SIHJ01000001.1"/>
</dbReference>
<reference evidence="2 3" key="1">
    <citation type="submission" date="2019-02" db="EMBL/GenBank/DDBJ databases">
        <title>Deep-cultivation of Planctomycetes and their phenomic and genomic characterization uncovers novel biology.</title>
        <authorList>
            <person name="Wiegand S."/>
            <person name="Jogler M."/>
            <person name="Boedeker C."/>
            <person name="Pinto D."/>
            <person name="Vollmers J."/>
            <person name="Rivas-Marin E."/>
            <person name="Kohn T."/>
            <person name="Peeters S.H."/>
            <person name="Heuer A."/>
            <person name="Rast P."/>
            <person name="Oberbeckmann S."/>
            <person name="Bunk B."/>
            <person name="Jeske O."/>
            <person name="Meyerdierks A."/>
            <person name="Storesund J.E."/>
            <person name="Kallscheuer N."/>
            <person name="Luecker S."/>
            <person name="Lage O.M."/>
            <person name="Pohl T."/>
            <person name="Merkel B.J."/>
            <person name="Hornburger P."/>
            <person name="Mueller R.-W."/>
            <person name="Bruemmer F."/>
            <person name="Labrenz M."/>
            <person name="Spormann A.M."/>
            <person name="Op Den Camp H."/>
            <person name="Overmann J."/>
            <person name="Amann R."/>
            <person name="Jetten M.S.M."/>
            <person name="Mascher T."/>
            <person name="Medema M.H."/>
            <person name="Devos D.P."/>
            <person name="Kaster A.-K."/>
            <person name="Ovreas L."/>
            <person name="Rohde M."/>
            <person name="Galperin M.Y."/>
            <person name="Jogler C."/>
        </authorList>
    </citation>
    <scope>NUCLEOTIDE SEQUENCE [LARGE SCALE GENOMIC DNA]</scope>
    <source>
        <strain evidence="2 3">KOR34</strain>
    </source>
</reference>
<evidence type="ECO:0000259" key="1">
    <source>
        <dbReference type="Pfam" id="PF12696"/>
    </source>
</evidence>
<dbReference type="Gene3D" id="3.40.50.300">
    <property type="entry name" value="P-loop containing nucleotide triphosphate hydrolases"/>
    <property type="match status" value="1"/>
</dbReference>
<dbReference type="InterPro" id="IPR032689">
    <property type="entry name" value="TraG-D_C"/>
</dbReference>